<evidence type="ECO:0000256" key="6">
    <source>
        <dbReference type="ARBA" id="ARBA00023316"/>
    </source>
</evidence>
<feature type="binding site" evidence="7">
    <location>
        <begin position="408"/>
        <end position="411"/>
    </location>
    <ligand>
        <name>meso-2,6-diaminopimelate</name>
        <dbReference type="ChEBI" id="CHEBI:57791"/>
    </ligand>
</feature>
<dbReference type="STRING" id="36856.ATB98_23380"/>
<evidence type="ECO:0000256" key="5">
    <source>
        <dbReference type="ARBA" id="ARBA00023306"/>
    </source>
</evidence>
<dbReference type="UniPathway" id="UPA00219"/>
<dbReference type="Pfam" id="PF02875">
    <property type="entry name" value="Mur_ligase_C"/>
    <property type="match status" value="1"/>
</dbReference>
<dbReference type="GO" id="GO:0071555">
    <property type="term" value="P:cell wall organization"/>
    <property type="evidence" value="ECO:0007669"/>
    <property type="project" value="UniProtKB-KW"/>
</dbReference>
<dbReference type="GO" id="GO:0009252">
    <property type="term" value="P:peptidoglycan biosynthetic process"/>
    <property type="evidence" value="ECO:0007669"/>
    <property type="project" value="UniProtKB-UniRule"/>
</dbReference>
<dbReference type="InterPro" id="IPR005761">
    <property type="entry name" value="UDP-N-AcMur-Glu-dNH2Pim_ligase"/>
</dbReference>
<keyword evidence="7" id="KW-0547">Nucleotide-binding</keyword>
<evidence type="ECO:0000313" key="13">
    <source>
        <dbReference type="Proteomes" id="UP000078507"/>
    </source>
</evidence>
<dbReference type="HAMAP" id="MF_00208">
    <property type="entry name" value="MurE"/>
    <property type="match status" value="1"/>
</dbReference>
<evidence type="ECO:0000256" key="8">
    <source>
        <dbReference type="RuleBase" id="RU004135"/>
    </source>
</evidence>
<dbReference type="InterPro" id="IPR035911">
    <property type="entry name" value="MurE/MurF_N"/>
</dbReference>
<dbReference type="Gene3D" id="3.40.1190.10">
    <property type="entry name" value="Mur-like, catalytic domain"/>
    <property type="match status" value="1"/>
</dbReference>
<proteinExistence type="inferred from homology"/>
<feature type="binding site" evidence="7">
    <location>
        <position position="188"/>
    </location>
    <ligand>
        <name>UDP-N-acetyl-alpha-D-muramoyl-L-alanyl-D-glutamate</name>
        <dbReference type="ChEBI" id="CHEBI:83900"/>
    </ligand>
</feature>
<gene>
    <name evidence="7" type="primary">murE</name>
    <name evidence="12" type="ORF">ATB98_23380</name>
</gene>
<dbReference type="Gene3D" id="3.40.1390.10">
    <property type="entry name" value="MurE/MurF, N-terminal domain"/>
    <property type="match status" value="1"/>
</dbReference>
<evidence type="ECO:0000256" key="3">
    <source>
        <dbReference type="ARBA" id="ARBA00022960"/>
    </source>
</evidence>
<comment type="cofactor">
    <cofactor evidence="7">
        <name>Mg(2+)</name>
        <dbReference type="ChEBI" id="CHEBI:18420"/>
    </cofactor>
</comment>
<organism evidence="12 13">
    <name type="scientific">Sinorhizobium saheli</name>
    <dbReference type="NCBI Taxonomy" id="36856"/>
    <lineage>
        <taxon>Bacteria</taxon>
        <taxon>Pseudomonadati</taxon>
        <taxon>Pseudomonadota</taxon>
        <taxon>Alphaproteobacteria</taxon>
        <taxon>Hyphomicrobiales</taxon>
        <taxon>Rhizobiaceae</taxon>
        <taxon>Sinorhizobium/Ensifer group</taxon>
        <taxon>Sinorhizobium</taxon>
    </lineage>
</organism>
<comment type="similarity">
    <text evidence="1 7">Belongs to the MurCDEF family. MurE subfamily.</text>
</comment>
<dbReference type="AlphaFoldDB" id="A0A178XGD6"/>
<dbReference type="GO" id="GO:0008765">
    <property type="term" value="F:UDP-N-acetylmuramoylalanyl-D-glutamate-2,6-diaminopimelate ligase activity"/>
    <property type="evidence" value="ECO:0007669"/>
    <property type="project" value="UniProtKB-UniRule"/>
</dbReference>
<reference evidence="12 13" key="1">
    <citation type="submission" date="2015-11" db="EMBL/GenBank/DDBJ databases">
        <title>Ensifer anhuiense sp. nov., an effective nitrogen fixation bacterium with Glycine soja.</title>
        <authorList>
            <person name="Yan H."/>
            <person name="Chen W."/>
        </authorList>
    </citation>
    <scope>NUCLEOTIDE SEQUENCE [LARGE SCALE GENOMIC DNA]</scope>
    <source>
        <strain evidence="12 13">LMG 7837</strain>
    </source>
</reference>
<dbReference type="InterPro" id="IPR036615">
    <property type="entry name" value="Mur_ligase_C_dom_sf"/>
</dbReference>
<feature type="binding site" evidence="7">
    <location>
        <position position="186"/>
    </location>
    <ligand>
        <name>UDP-N-acetyl-alpha-D-muramoyl-L-alanyl-D-glutamate</name>
        <dbReference type="ChEBI" id="CHEBI:83900"/>
    </ligand>
</feature>
<dbReference type="NCBIfam" id="NF001124">
    <property type="entry name" value="PRK00139.1-2"/>
    <property type="match status" value="1"/>
</dbReference>
<dbReference type="NCBIfam" id="NF001126">
    <property type="entry name" value="PRK00139.1-4"/>
    <property type="match status" value="1"/>
</dbReference>
<evidence type="ECO:0000259" key="9">
    <source>
        <dbReference type="Pfam" id="PF01225"/>
    </source>
</evidence>
<feature type="domain" description="Mur ligase C-terminal" evidence="10">
    <location>
        <begin position="334"/>
        <end position="458"/>
    </location>
</feature>
<keyword evidence="4 7" id="KW-0573">Peptidoglycan synthesis</keyword>
<feature type="domain" description="Mur ligase central" evidence="11">
    <location>
        <begin position="109"/>
        <end position="312"/>
    </location>
</feature>
<feature type="binding site" evidence="7">
    <location>
        <position position="460"/>
    </location>
    <ligand>
        <name>meso-2,6-diaminopimelate</name>
        <dbReference type="ChEBI" id="CHEBI:57791"/>
    </ligand>
</feature>
<dbReference type="SUPFAM" id="SSF63418">
    <property type="entry name" value="MurE/MurF N-terminal domain"/>
    <property type="match status" value="1"/>
</dbReference>
<comment type="pathway">
    <text evidence="7 8">Cell wall biogenesis; peptidoglycan biosynthesis.</text>
</comment>
<evidence type="ECO:0000313" key="12">
    <source>
        <dbReference type="EMBL" id="OAP34261.1"/>
    </source>
</evidence>
<dbReference type="GO" id="GO:0051301">
    <property type="term" value="P:cell division"/>
    <property type="evidence" value="ECO:0007669"/>
    <property type="project" value="UniProtKB-KW"/>
</dbReference>
<dbReference type="Gene3D" id="3.90.190.20">
    <property type="entry name" value="Mur ligase, C-terminal domain"/>
    <property type="match status" value="1"/>
</dbReference>
<feature type="binding site" evidence="7">
    <location>
        <begin position="153"/>
        <end position="154"/>
    </location>
    <ligand>
        <name>UDP-N-acetyl-alpha-D-muramoyl-L-alanyl-D-glutamate</name>
        <dbReference type="ChEBI" id="CHEBI:83900"/>
    </ligand>
</feature>
<evidence type="ECO:0000256" key="2">
    <source>
        <dbReference type="ARBA" id="ARBA00022618"/>
    </source>
</evidence>
<comment type="caution">
    <text evidence="7">Lacks conserved residue(s) required for the propagation of feature annotation.</text>
</comment>
<keyword evidence="5 7" id="KW-0131">Cell cycle</keyword>
<evidence type="ECO:0000256" key="4">
    <source>
        <dbReference type="ARBA" id="ARBA00022984"/>
    </source>
</evidence>
<comment type="PTM">
    <text evidence="7">Carboxylation is probably crucial for Mg(2+) binding and, consequently, for the gamma-phosphate positioning of ATP.</text>
</comment>
<dbReference type="GO" id="GO:0000287">
    <property type="term" value="F:magnesium ion binding"/>
    <property type="evidence" value="ECO:0007669"/>
    <property type="project" value="UniProtKB-UniRule"/>
</dbReference>
<keyword evidence="13" id="KW-1185">Reference proteome</keyword>
<evidence type="ECO:0000256" key="1">
    <source>
        <dbReference type="ARBA" id="ARBA00005898"/>
    </source>
</evidence>
<keyword evidence="6 7" id="KW-0961">Cell wall biogenesis/degradation</keyword>
<sequence>MKIKDLAGASFPELSAQLTGDAATIEIGGLTADSRRVKPGDLFVAVAGTKANGAAYIADAISRGAAAVVAADAHAEGGAPIFRLAEPRRFLAQAAAAFFGRQPATMVAVTGTAGKTSVASFTRQIWAHSGLSAAMIGTTGVVAPGRNEYGSLTTPDPVSLHALLAELADEGVTHAAMEASSHGLDQNRLDGVRLAAAAFTNLGRDHMDYHPTVEHYMASKMRLFEALLPKGSPAVIFADDQWSGEAIAAARKAGHDVRTVGRNGDFISLKRVEHFRHKQSAEVHVGDDIFEIHIPLAGDFQVANALVAAGLAMSAGIDARTAFSALEKLQGASGRLELVGQTSDGALAYVDYAHKPDALANVLESVRPFTTGRVILVFGCGGDRDKGKRPIMGEIASRLADVVIVTDDNPRSEIPEVIRAEIMAGASGATEIGDRAVAIRTAVRMLKTGDTLIVAGKGHEEGQTIGSVTLPFSDHAEVRKALGGL</sequence>
<keyword evidence="7 12" id="KW-0436">Ligase</keyword>
<keyword evidence="7" id="KW-0067">ATP-binding</keyword>
<dbReference type="PANTHER" id="PTHR23135:SF4">
    <property type="entry name" value="UDP-N-ACETYLMURAMOYL-L-ALANYL-D-GLUTAMATE--2,6-DIAMINOPIMELATE LIGASE MURE HOMOLOG, CHLOROPLASTIC"/>
    <property type="match status" value="1"/>
</dbReference>
<dbReference type="InterPro" id="IPR036565">
    <property type="entry name" value="Mur-like_cat_sf"/>
</dbReference>
<comment type="caution">
    <text evidence="12">The sequence shown here is derived from an EMBL/GenBank/DDBJ whole genome shotgun (WGS) entry which is preliminary data.</text>
</comment>
<dbReference type="SUPFAM" id="SSF53623">
    <property type="entry name" value="MurD-like peptide ligases, catalytic domain"/>
    <property type="match status" value="1"/>
</dbReference>
<comment type="function">
    <text evidence="7">Catalyzes the addition of meso-diaminopimelic acid to the nucleotide precursor UDP-N-acetylmuramoyl-L-alanyl-D-glutamate (UMAG) in the biosynthesis of bacterial cell-wall peptidoglycan.</text>
</comment>
<dbReference type="EMBL" id="LNQB01000102">
    <property type="protein sequence ID" value="OAP34261.1"/>
    <property type="molecule type" value="Genomic_DNA"/>
</dbReference>
<dbReference type="PANTHER" id="PTHR23135">
    <property type="entry name" value="MUR LIGASE FAMILY MEMBER"/>
    <property type="match status" value="1"/>
</dbReference>
<evidence type="ECO:0000256" key="7">
    <source>
        <dbReference type="HAMAP-Rule" id="MF_00208"/>
    </source>
</evidence>
<feature type="binding site" evidence="7">
    <location>
        <position position="180"/>
    </location>
    <ligand>
        <name>UDP-N-acetyl-alpha-D-muramoyl-L-alanyl-D-glutamate</name>
        <dbReference type="ChEBI" id="CHEBI:83900"/>
    </ligand>
</feature>
<dbReference type="InterPro" id="IPR013221">
    <property type="entry name" value="Mur_ligase_cen"/>
</dbReference>
<dbReference type="GO" id="GO:0005737">
    <property type="term" value="C:cytoplasm"/>
    <property type="evidence" value="ECO:0007669"/>
    <property type="project" value="UniProtKB-SubCell"/>
</dbReference>
<keyword evidence="2 7" id="KW-0132">Cell division</keyword>
<comment type="catalytic activity">
    <reaction evidence="7">
        <text>UDP-N-acetyl-alpha-D-muramoyl-L-alanyl-D-glutamate + meso-2,6-diaminopimelate + ATP = UDP-N-acetyl-alpha-D-muramoyl-L-alanyl-gamma-D-glutamyl-meso-2,6-diaminopimelate + ADP + phosphate + H(+)</text>
        <dbReference type="Rhea" id="RHEA:23676"/>
        <dbReference type="ChEBI" id="CHEBI:15378"/>
        <dbReference type="ChEBI" id="CHEBI:30616"/>
        <dbReference type="ChEBI" id="CHEBI:43474"/>
        <dbReference type="ChEBI" id="CHEBI:57791"/>
        <dbReference type="ChEBI" id="CHEBI:83900"/>
        <dbReference type="ChEBI" id="CHEBI:83905"/>
        <dbReference type="ChEBI" id="CHEBI:456216"/>
        <dbReference type="EC" id="6.3.2.13"/>
    </reaction>
</comment>
<dbReference type="EC" id="6.3.2.13" evidence="7"/>
<dbReference type="NCBIfam" id="TIGR01085">
    <property type="entry name" value="murE"/>
    <property type="match status" value="1"/>
</dbReference>
<dbReference type="Pfam" id="PF08245">
    <property type="entry name" value="Mur_ligase_M"/>
    <property type="match status" value="1"/>
</dbReference>
<keyword evidence="7" id="KW-0963">Cytoplasm</keyword>
<name>A0A178XGD6_SINSA</name>
<dbReference type="GO" id="GO:0005524">
    <property type="term" value="F:ATP binding"/>
    <property type="evidence" value="ECO:0007669"/>
    <property type="project" value="UniProtKB-UniRule"/>
</dbReference>
<evidence type="ECO:0000259" key="11">
    <source>
        <dbReference type="Pfam" id="PF08245"/>
    </source>
</evidence>
<feature type="binding site" evidence="7">
    <location>
        <position position="34"/>
    </location>
    <ligand>
        <name>UDP-N-acetyl-alpha-D-muramoyl-L-alanyl-D-glutamate</name>
        <dbReference type="ChEBI" id="CHEBI:83900"/>
    </ligand>
</feature>
<dbReference type="GO" id="GO:0008360">
    <property type="term" value="P:regulation of cell shape"/>
    <property type="evidence" value="ECO:0007669"/>
    <property type="project" value="UniProtKB-KW"/>
</dbReference>
<protein>
    <recommendedName>
        <fullName evidence="7">UDP-N-acetylmuramoyl-L-alanyl-D-glutamate--2,6-diaminopimelate ligase</fullName>
        <ecNumber evidence="7">6.3.2.13</ecNumber>
    </recommendedName>
    <alternativeName>
        <fullName evidence="7">Meso-A2pm-adding enzyme</fullName>
    </alternativeName>
    <alternativeName>
        <fullName evidence="7">Meso-diaminopimelate-adding enzyme</fullName>
    </alternativeName>
    <alternativeName>
        <fullName evidence="7">UDP-MurNAc-L-Ala-D-Glu:meso-diaminopimelate ligase</fullName>
    </alternativeName>
    <alternativeName>
        <fullName evidence="7">UDP-MurNAc-tripeptide synthetase</fullName>
    </alternativeName>
    <alternativeName>
        <fullName evidence="7">UDP-N-acetylmuramyl-tripeptide synthetase</fullName>
    </alternativeName>
</protein>
<dbReference type="SUPFAM" id="SSF53244">
    <property type="entry name" value="MurD-like peptide ligases, peptide-binding domain"/>
    <property type="match status" value="1"/>
</dbReference>
<feature type="short sequence motif" description="Meso-diaminopimelate recognition motif" evidence="7">
    <location>
        <begin position="408"/>
        <end position="411"/>
    </location>
</feature>
<feature type="modified residue" description="N6-carboxylysine" evidence="7">
    <location>
        <position position="220"/>
    </location>
</feature>
<dbReference type="Proteomes" id="UP000078507">
    <property type="component" value="Unassembled WGS sequence"/>
</dbReference>
<feature type="binding site" evidence="7">
    <location>
        <position position="456"/>
    </location>
    <ligand>
        <name>meso-2,6-diaminopimelate</name>
        <dbReference type="ChEBI" id="CHEBI:57791"/>
    </ligand>
</feature>
<feature type="domain" description="Mur ligase N-terminal catalytic" evidence="9">
    <location>
        <begin position="27"/>
        <end position="98"/>
    </location>
</feature>
<dbReference type="InterPro" id="IPR000713">
    <property type="entry name" value="Mur_ligase_N"/>
</dbReference>
<keyword evidence="7" id="KW-0460">Magnesium</keyword>
<comment type="subcellular location">
    <subcellularLocation>
        <location evidence="7 8">Cytoplasm</location>
    </subcellularLocation>
</comment>
<dbReference type="RefSeq" id="WP_066879581.1">
    <property type="nucleotide sequence ID" value="NZ_LNQB01000102.1"/>
</dbReference>
<evidence type="ECO:0000259" key="10">
    <source>
        <dbReference type="Pfam" id="PF02875"/>
    </source>
</evidence>
<accession>A0A178XGD6</accession>
<feature type="binding site" evidence="7">
    <location>
        <position position="384"/>
    </location>
    <ligand>
        <name>meso-2,6-diaminopimelate</name>
        <dbReference type="ChEBI" id="CHEBI:57791"/>
    </ligand>
</feature>
<feature type="binding site" evidence="7">
    <location>
        <begin position="111"/>
        <end position="117"/>
    </location>
    <ligand>
        <name>ATP</name>
        <dbReference type="ChEBI" id="CHEBI:30616"/>
    </ligand>
</feature>
<dbReference type="OrthoDB" id="9800958at2"/>
<dbReference type="InterPro" id="IPR004101">
    <property type="entry name" value="Mur_ligase_C"/>
</dbReference>
<dbReference type="Pfam" id="PF01225">
    <property type="entry name" value="Mur_ligase"/>
    <property type="match status" value="1"/>
</dbReference>
<keyword evidence="3 7" id="KW-0133">Cell shape</keyword>